<evidence type="ECO:0000256" key="10">
    <source>
        <dbReference type="SAM" id="Phobius"/>
    </source>
</evidence>
<feature type="transmembrane region" description="Helical" evidence="10">
    <location>
        <begin position="364"/>
        <end position="384"/>
    </location>
</feature>
<feature type="transmembrane region" description="Helical" evidence="10">
    <location>
        <begin position="223"/>
        <end position="245"/>
    </location>
</feature>
<evidence type="ECO:0000256" key="9">
    <source>
        <dbReference type="ARBA" id="ARBA00072906"/>
    </source>
</evidence>
<evidence type="ECO:0000256" key="2">
    <source>
        <dbReference type="ARBA" id="ARBA00008566"/>
    </source>
</evidence>
<dbReference type="FunFam" id="1.50.10.150:FF:000004">
    <property type="entry name" value="Malic acid transporter"/>
    <property type="match status" value="1"/>
</dbReference>
<dbReference type="EMBL" id="JAPZBU010000013">
    <property type="protein sequence ID" value="KAJ5369392.1"/>
    <property type="molecule type" value="Genomic_DNA"/>
</dbReference>
<dbReference type="InterPro" id="IPR051629">
    <property type="entry name" value="Sulfite_efflux_TDT"/>
</dbReference>
<sequence length="422" mass="46916">MSELCATGDIDQSVPESQRRAISEHEKGWRRIVRNFTPAWFSVNMGTGIVSILLFNMPYNGAWLYWLSVIVFAWNVFLFCLFLFISILRYSLYPDIWLAMIRHPAASMFLGTFPMGLATIVEMVALVCVPAWGPRAATLAWALWWIDSAISVVICYCLPFIMLQTLNKLILIPLRSMYVHDTKLSTVTAVWLLPIAASIVASATGGVVAEVLPDPRHALWTVIVSYILWGTAIPLSMSCLVIYLQRLMLHNLPPREAIMSVFLPIAPLGQGAFAIMQLGKVALDIFPKTDTLDSQSTNSGAVLYVMGWLVGIIMWSFGVAWIFFALASISRSRFPFNMSWWGFTFPLGVFTGATTALGKEIPSRFFSVLSTILSVIVILLWLMVSIQTTRKAISREIFVAPYVKAVLPHKSSAETKNGSDAA</sequence>
<keyword evidence="4" id="KW-1003">Cell membrane</keyword>
<evidence type="ECO:0000256" key="4">
    <source>
        <dbReference type="ARBA" id="ARBA00022475"/>
    </source>
</evidence>
<dbReference type="Gene3D" id="1.50.10.150">
    <property type="entry name" value="Voltage-dependent anion channel"/>
    <property type="match status" value="1"/>
</dbReference>
<dbReference type="GO" id="GO:0000319">
    <property type="term" value="F:sulfite transmembrane transporter activity"/>
    <property type="evidence" value="ECO:0007669"/>
    <property type="project" value="TreeGrafter"/>
</dbReference>
<dbReference type="Pfam" id="PF03595">
    <property type="entry name" value="SLAC1"/>
    <property type="match status" value="1"/>
</dbReference>
<gene>
    <name evidence="11" type="ORF">N7509_014004</name>
</gene>
<evidence type="ECO:0000313" key="11">
    <source>
        <dbReference type="EMBL" id="KAJ5369392.1"/>
    </source>
</evidence>
<keyword evidence="5 10" id="KW-0812">Transmembrane</keyword>
<feature type="transmembrane region" description="Helical" evidence="10">
    <location>
        <begin position="63"/>
        <end position="88"/>
    </location>
</feature>
<name>A0A9W9S0D6_9EURO</name>
<keyword evidence="3" id="KW-0813">Transport</keyword>
<evidence type="ECO:0000256" key="6">
    <source>
        <dbReference type="ARBA" id="ARBA00022989"/>
    </source>
</evidence>
<evidence type="ECO:0000256" key="8">
    <source>
        <dbReference type="ARBA" id="ARBA00056100"/>
    </source>
</evidence>
<feature type="transmembrane region" description="Helical" evidence="10">
    <location>
        <begin position="139"/>
        <end position="163"/>
    </location>
</feature>
<accession>A0A9W9S0D6</accession>
<comment type="caution">
    <text evidence="11">The sequence shown here is derived from an EMBL/GenBank/DDBJ whole genome shotgun (WGS) entry which is preliminary data.</text>
</comment>
<comment type="function">
    <text evidence="8">Sulphite efflux pump required for the secretion of sulphite as a reducing agent. In the presence of sulphite, cystine in keratin is directly cleaved to cysteine and S-sulphocysteine, and thereby, reduced proteins become accessible to hydrolysis by a variety of secreted endo- and exoproteases. Excretion of sulphite mediated by an efflux pump also represents a detoxification pathway for dermatophytes during infection of the epidermal stratum corneum, hair and nails, which are rich in cysteine.</text>
</comment>
<dbReference type="Proteomes" id="UP001147747">
    <property type="component" value="Unassembled WGS sequence"/>
</dbReference>
<feature type="transmembrane region" description="Helical" evidence="10">
    <location>
        <begin position="257"/>
        <end position="281"/>
    </location>
</feature>
<reference evidence="11" key="1">
    <citation type="submission" date="2022-12" db="EMBL/GenBank/DDBJ databases">
        <authorList>
            <person name="Petersen C."/>
        </authorList>
    </citation>
    <scope>NUCLEOTIDE SEQUENCE</scope>
    <source>
        <strain evidence="11">IBT 29677</strain>
    </source>
</reference>
<evidence type="ECO:0000256" key="3">
    <source>
        <dbReference type="ARBA" id="ARBA00022448"/>
    </source>
</evidence>
<dbReference type="CDD" id="cd09318">
    <property type="entry name" value="TDT_SSU1"/>
    <property type="match status" value="1"/>
</dbReference>
<organism evidence="11 12">
    <name type="scientific">Penicillium cosmopolitanum</name>
    <dbReference type="NCBI Taxonomy" id="1131564"/>
    <lineage>
        <taxon>Eukaryota</taxon>
        <taxon>Fungi</taxon>
        <taxon>Dikarya</taxon>
        <taxon>Ascomycota</taxon>
        <taxon>Pezizomycotina</taxon>
        <taxon>Eurotiomycetes</taxon>
        <taxon>Eurotiomycetidae</taxon>
        <taxon>Eurotiales</taxon>
        <taxon>Aspergillaceae</taxon>
        <taxon>Penicillium</taxon>
    </lineage>
</organism>
<evidence type="ECO:0000256" key="5">
    <source>
        <dbReference type="ARBA" id="ARBA00022692"/>
    </source>
</evidence>
<proteinExistence type="inferred from homology"/>
<evidence type="ECO:0000256" key="7">
    <source>
        <dbReference type="ARBA" id="ARBA00023136"/>
    </source>
</evidence>
<dbReference type="InterPro" id="IPR004695">
    <property type="entry name" value="SLAC1/Mae1/Ssu1/TehA"/>
</dbReference>
<reference evidence="11" key="2">
    <citation type="journal article" date="2023" name="IMA Fungus">
        <title>Comparative genomic study of the Penicillium genus elucidates a diverse pangenome and 15 lateral gene transfer events.</title>
        <authorList>
            <person name="Petersen C."/>
            <person name="Sorensen T."/>
            <person name="Nielsen M.R."/>
            <person name="Sondergaard T.E."/>
            <person name="Sorensen J.L."/>
            <person name="Fitzpatrick D.A."/>
            <person name="Frisvad J.C."/>
            <person name="Nielsen K.L."/>
        </authorList>
    </citation>
    <scope>NUCLEOTIDE SEQUENCE</scope>
    <source>
        <strain evidence="11">IBT 29677</strain>
    </source>
</reference>
<keyword evidence="12" id="KW-1185">Reference proteome</keyword>
<evidence type="ECO:0000256" key="1">
    <source>
        <dbReference type="ARBA" id="ARBA00004651"/>
    </source>
</evidence>
<dbReference type="InterPro" id="IPR038665">
    <property type="entry name" value="Voltage-dep_anion_channel_sf"/>
</dbReference>
<protein>
    <recommendedName>
        <fullName evidence="9">Sulfite efflux pump SSU1</fullName>
    </recommendedName>
</protein>
<feature type="transmembrane region" description="Helical" evidence="10">
    <location>
        <begin position="184"/>
        <end position="203"/>
    </location>
</feature>
<feature type="transmembrane region" description="Helical" evidence="10">
    <location>
        <begin position="39"/>
        <end position="57"/>
    </location>
</feature>
<dbReference type="GO" id="GO:0005886">
    <property type="term" value="C:plasma membrane"/>
    <property type="evidence" value="ECO:0007669"/>
    <property type="project" value="UniProtKB-SubCell"/>
</dbReference>
<feature type="transmembrane region" description="Helical" evidence="10">
    <location>
        <begin position="338"/>
        <end position="358"/>
    </location>
</feature>
<dbReference type="PANTHER" id="PTHR31686:SF1">
    <property type="entry name" value="SULFITE EFFLUX PUMP SSU1"/>
    <property type="match status" value="1"/>
</dbReference>
<dbReference type="RefSeq" id="XP_056480630.1">
    <property type="nucleotide sequence ID" value="XM_056638641.1"/>
</dbReference>
<dbReference type="PANTHER" id="PTHR31686">
    <property type="match status" value="1"/>
</dbReference>
<keyword evidence="6 10" id="KW-1133">Transmembrane helix</keyword>
<dbReference type="GeneID" id="81377621"/>
<dbReference type="AlphaFoldDB" id="A0A9W9S0D6"/>
<keyword evidence="7 10" id="KW-0472">Membrane</keyword>
<evidence type="ECO:0000313" key="12">
    <source>
        <dbReference type="Proteomes" id="UP001147747"/>
    </source>
</evidence>
<comment type="similarity">
    <text evidence="2">Belongs to the tellurite-resistance/dicarboxylate transporter (TDT) family.</text>
</comment>
<feature type="transmembrane region" description="Helical" evidence="10">
    <location>
        <begin position="109"/>
        <end position="133"/>
    </location>
</feature>
<comment type="subcellular location">
    <subcellularLocation>
        <location evidence="1">Cell membrane</location>
        <topology evidence="1">Multi-pass membrane protein</topology>
    </subcellularLocation>
</comment>
<dbReference type="OrthoDB" id="1099at2759"/>
<feature type="transmembrane region" description="Helical" evidence="10">
    <location>
        <begin position="301"/>
        <end position="326"/>
    </location>
</feature>